<dbReference type="EMBL" id="PEVC01000060">
    <property type="protein sequence ID" value="PIV00214.1"/>
    <property type="molecule type" value="Genomic_DNA"/>
</dbReference>
<dbReference type="InterPro" id="IPR025101">
    <property type="entry name" value="DUF4012"/>
</dbReference>
<comment type="caution">
    <text evidence="2">The sequence shown here is derived from an EMBL/GenBank/DDBJ whole genome shotgun (WGS) entry which is preliminary data.</text>
</comment>
<organism evidence="2 3">
    <name type="scientific">Candidatus Shapirobacteria bacterium CG03_land_8_20_14_0_80_39_12</name>
    <dbReference type="NCBI Taxonomy" id="1974879"/>
    <lineage>
        <taxon>Bacteria</taxon>
        <taxon>Candidatus Shapironibacteriota</taxon>
    </lineage>
</organism>
<protein>
    <recommendedName>
        <fullName evidence="4">DUF4012 domain-containing protein</fullName>
    </recommendedName>
</protein>
<dbReference type="Pfam" id="PF13196">
    <property type="entry name" value="DUF4012"/>
    <property type="match status" value="1"/>
</dbReference>
<dbReference type="Proteomes" id="UP000229631">
    <property type="component" value="Unassembled WGS sequence"/>
</dbReference>
<proteinExistence type="predicted"/>
<dbReference type="AlphaFoldDB" id="A0A2M7BAT8"/>
<accession>A0A2M7BAT8</accession>
<feature type="transmembrane region" description="Helical" evidence="1">
    <location>
        <begin position="317"/>
        <end position="342"/>
    </location>
</feature>
<evidence type="ECO:0000256" key="1">
    <source>
        <dbReference type="SAM" id="Phobius"/>
    </source>
</evidence>
<evidence type="ECO:0008006" key="4">
    <source>
        <dbReference type="Google" id="ProtNLM"/>
    </source>
</evidence>
<name>A0A2M7BAT8_9BACT</name>
<gene>
    <name evidence="2" type="ORF">COS54_03470</name>
</gene>
<keyword evidence="1" id="KW-0472">Membrane</keyword>
<sequence>MPENILNLKTEFDYYTNVLVIDELGEISIRLVDALLDHGCLVYYFGKEKKETFYYLLEKNNFVFLNSISEIEKINKLSYLFHFPAENEILLSCADEINWLTEKYLCKTLICCSIENPGLEKYFNLVKEGDKNRRLVVFENIFGPRIEEGLLAKFFKAGIWENKGAITENKEKKVFPLFVDNLVKEMVKTIFIPETKSKAYFLKGEEISFQKFGELAANYYSSFHPNFLGKEIKIEKKKFPFEEICLTDDLNEEVEKTVNWFRKNIPQTKESLSEETRSKAPVFEKEIKPLVIKDKDKENLNLFFKEEKRAAPQTRKILFGILLFLGLVFFSFVVPLALAGIFGTAGIRDVQKSQEAIDRSNFSLAIKKNESGGRNLNFARKVVLTTSPFYGLLGLDKETEAINETLLFAQNLNVTYKFALLASRDWSAWINDFINGGGGKEEALGAIKANLGFAYERASLTQTSLTKVEPVFRFIHRDDLFEKIKKYLLESREILLKGQNLLGVMPEILGFKGRKTYLVLFENNAELRPTGGFIGSFAVVSLEKGQLLDFEVSDVYQADGQLKGHVEPPAKLKEYLGEASWYLRDSNWDPDFSVSAQRAQWFLDKEMQVSVDGTVAVTLEAAAKVMGALGEVAVPEYQEKINKDNLFQKAEYYAELATFPGSTQKKDFLGSLAQALFEKIKNTKGKELISVGGAVFAGLEQKEVLAYFDSPEIENVFSGLNWAGKIREYQPVMTNQPIFADFLLINEANVGINKANYFVERKISQEISLLPDGGVSEKLTVAYDNKSPAETWPAGRYKNYLRLYLPKGARVTAVSLSDPKNSDLWLPYDFKNFENTEDHEKSLFSFLLDVPIKSQQSIEIKYELPQKVDLSKKLSSYLLLLQKQPGAYPSDYTLSFVYPAGFVPLRVIPSAVIGEGKLLIQGKLDRDLIFQIDLAH</sequence>
<keyword evidence="1" id="KW-1133">Transmembrane helix</keyword>
<keyword evidence="1" id="KW-0812">Transmembrane</keyword>
<evidence type="ECO:0000313" key="2">
    <source>
        <dbReference type="EMBL" id="PIV00214.1"/>
    </source>
</evidence>
<reference evidence="3" key="1">
    <citation type="submission" date="2017-09" db="EMBL/GenBank/DDBJ databases">
        <title>Depth-based differentiation of microbial function through sediment-hosted aquifers and enrichment of novel symbionts in the deep terrestrial subsurface.</title>
        <authorList>
            <person name="Probst A.J."/>
            <person name="Ladd B."/>
            <person name="Jarett J.K."/>
            <person name="Geller-Mcgrath D.E."/>
            <person name="Sieber C.M.K."/>
            <person name="Emerson J.B."/>
            <person name="Anantharaman K."/>
            <person name="Thomas B.C."/>
            <person name="Malmstrom R."/>
            <person name="Stieglmeier M."/>
            <person name="Klingl A."/>
            <person name="Woyke T."/>
            <person name="Ryan C.M."/>
            <person name="Banfield J.F."/>
        </authorList>
    </citation>
    <scope>NUCLEOTIDE SEQUENCE [LARGE SCALE GENOMIC DNA]</scope>
</reference>
<evidence type="ECO:0000313" key="3">
    <source>
        <dbReference type="Proteomes" id="UP000229631"/>
    </source>
</evidence>